<dbReference type="RefSeq" id="WP_078306217.1">
    <property type="nucleotide sequence ID" value="NZ_CP147511.1"/>
</dbReference>
<feature type="transmembrane region" description="Helical" evidence="1">
    <location>
        <begin position="287"/>
        <end position="307"/>
    </location>
</feature>
<feature type="transmembrane region" description="Helical" evidence="1">
    <location>
        <begin position="164"/>
        <end position="184"/>
    </location>
</feature>
<protein>
    <submittedName>
        <fullName evidence="2">NnrS family protein</fullName>
    </submittedName>
</protein>
<feature type="transmembrane region" description="Helical" evidence="1">
    <location>
        <begin position="131"/>
        <end position="152"/>
    </location>
</feature>
<feature type="transmembrane region" description="Helical" evidence="1">
    <location>
        <begin position="63"/>
        <end position="88"/>
    </location>
</feature>
<dbReference type="EMBL" id="MUYT01000001">
    <property type="protein sequence ID" value="OOS22803.1"/>
    <property type="molecule type" value="Genomic_DNA"/>
</dbReference>
<dbReference type="OrthoDB" id="9770040at2"/>
<keyword evidence="1" id="KW-0472">Membrane</keyword>
<dbReference type="InterPro" id="IPR010266">
    <property type="entry name" value="NnrS"/>
</dbReference>
<keyword evidence="3" id="KW-1185">Reference proteome</keyword>
<dbReference type="Pfam" id="PF05940">
    <property type="entry name" value="NnrS"/>
    <property type="match status" value="1"/>
</dbReference>
<feature type="transmembrane region" description="Helical" evidence="1">
    <location>
        <begin position="319"/>
        <end position="340"/>
    </location>
</feature>
<dbReference type="AlphaFoldDB" id="A0A1T0CKI1"/>
<gene>
    <name evidence="2" type="ORF">B0682_00905</name>
</gene>
<feature type="transmembrane region" description="Helical" evidence="1">
    <location>
        <begin position="387"/>
        <end position="405"/>
    </location>
</feature>
<keyword evidence="1" id="KW-0812">Transmembrane</keyword>
<proteinExistence type="predicted"/>
<evidence type="ECO:0000313" key="2">
    <source>
        <dbReference type="EMBL" id="OOS22803.1"/>
    </source>
</evidence>
<dbReference type="STRING" id="90241.B0682_00905"/>
<evidence type="ECO:0000313" key="3">
    <source>
        <dbReference type="Proteomes" id="UP000191094"/>
    </source>
</evidence>
<feature type="transmembrane region" description="Helical" evidence="1">
    <location>
        <begin position="100"/>
        <end position="119"/>
    </location>
</feature>
<name>A0A1T0CKI1_9GAMM</name>
<feature type="transmembrane region" description="Helical" evidence="1">
    <location>
        <begin position="227"/>
        <end position="249"/>
    </location>
</feature>
<dbReference type="Proteomes" id="UP000191094">
    <property type="component" value="Unassembled WGS sequence"/>
</dbReference>
<sequence>MQISLPKSPPKSPHPILNLGFRIFFVSASVFAVLSMLAWYALLHGHVNLVDAQGLPLKNVPMAFYWHAHEMLYGYACAVIAGFLLTAVKTWTSQPMPYGWSLFGIFLPWAMARLMWLALPLVSADATLVTVVMWLAGLMDMLFWTLCTFAVIRPVWKVKQKRQIGIVAKLSLLWVSQLLFYVGVLMGQLSLQKVGLYLGLYLIIGVVLTIGRRVLPFFIERGVDEEVTLKNSALLDKLSLVSFFVFMLVDVFWGNAWLLSLSALAVAVINGLRLLGWHTKGIWKKPLLWSLYGAFIAMCLGFVLFAVQPWLGFSHSLPVHVLALSGIGLMTLAMMSRVSLGHTGRNIHQPSPWVTVLLLLMTTAVVIRGLLPIVLPNHYMTLITLSQGLWVVSFVIFLVIYLPILSKPRPDGLFG</sequence>
<accession>A0A1T0CKI1</accession>
<reference evidence="2 3" key="1">
    <citation type="submission" date="2017-02" db="EMBL/GenBank/DDBJ databases">
        <title>Draft genome sequence of Moraxella lincolnii CCUG 9405T type strain.</title>
        <authorList>
            <person name="Salva-Serra F."/>
            <person name="Engstrom-Jakobsson H."/>
            <person name="Thorell K."/>
            <person name="Jaen-Luchoro D."/>
            <person name="Gonzales-Siles L."/>
            <person name="Karlsson R."/>
            <person name="Yazdan S."/>
            <person name="Boulund F."/>
            <person name="Johnning A."/>
            <person name="Engstrand L."/>
            <person name="Kristiansson E."/>
            <person name="Moore E."/>
        </authorList>
    </citation>
    <scope>NUCLEOTIDE SEQUENCE [LARGE SCALE GENOMIC DNA]</scope>
    <source>
        <strain evidence="2 3">CCUG 9405</strain>
    </source>
</reference>
<feature type="transmembrane region" description="Helical" evidence="1">
    <location>
        <begin position="255"/>
        <end position="275"/>
    </location>
</feature>
<keyword evidence="1" id="KW-1133">Transmembrane helix</keyword>
<evidence type="ECO:0000256" key="1">
    <source>
        <dbReference type="SAM" id="Phobius"/>
    </source>
</evidence>
<comment type="caution">
    <text evidence="2">The sequence shown here is derived from an EMBL/GenBank/DDBJ whole genome shotgun (WGS) entry which is preliminary data.</text>
</comment>
<organism evidence="2 3">
    <name type="scientific">Lwoffella lincolnii</name>
    <dbReference type="NCBI Taxonomy" id="90241"/>
    <lineage>
        <taxon>Bacteria</taxon>
        <taxon>Pseudomonadati</taxon>
        <taxon>Pseudomonadota</taxon>
        <taxon>Gammaproteobacteria</taxon>
        <taxon>Moraxellales</taxon>
        <taxon>Moraxellaceae</taxon>
        <taxon>Lwoffella</taxon>
    </lineage>
</organism>
<feature type="transmembrane region" description="Helical" evidence="1">
    <location>
        <begin position="352"/>
        <end position="375"/>
    </location>
</feature>
<feature type="transmembrane region" description="Helical" evidence="1">
    <location>
        <begin position="196"/>
        <end position="215"/>
    </location>
</feature>
<feature type="transmembrane region" description="Helical" evidence="1">
    <location>
        <begin position="21"/>
        <end position="43"/>
    </location>
</feature>